<dbReference type="AlphaFoldDB" id="A0A1I3PJQ7"/>
<dbReference type="NCBIfam" id="NF003805">
    <property type="entry name" value="PRK05395.1-2"/>
    <property type="match status" value="1"/>
</dbReference>
<dbReference type="NCBIfam" id="NF003807">
    <property type="entry name" value="PRK05395.1-4"/>
    <property type="match status" value="1"/>
</dbReference>
<feature type="site" description="Transition state stabilizer" evidence="7 10">
    <location>
        <position position="20"/>
    </location>
</feature>
<gene>
    <name evidence="7" type="primary">aroQ</name>
    <name evidence="11" type="ORF">SAMN04487936_101361</name>
</gene>
<dbReference type="GO" id="GO:0003855">
    <property type="term" value="F:3-dehydroquinate dehydratase activity"/>
    <property type="evidence" value="ECO:0007669"/>
    <property type="project" value="UniProtKB-UniRule"/>
</dbReference>
<dbReference type="SUPFAM" id="SSF52304">
    <property type="entry name" value="Type II 3-dehydroquinate dehydratase"/>
    <property type="match status" value="1"/>
</dbReference>
<comment type="subunit">
    <text evidence="4 7">Homododecamer.</text>
</comment>
<dbReference type="InterPro" id="IPR036441">
    <property type="entry name" value="DHquinase_II_sf"/>
</dbReference>
<comment type="function">
    <text evidence="7">Catalyzes a trans-dehydration via an enolate intermediate.</text>
</comment>
<reference evidence="12" key="1">
    <citation type="submission" date="2016-10" db="EMBL/GenBank/DDBJ databases">
        <authorList>
            <person name="Varghese N."/>
            <person name="Submissions S."/>
        </authorList>
    </citation>
    <scope>NUCLEOTIDE SEQUENCE [LARGE SCALE GENOMIC DNA]</scope>
    <source>
        <strain evidence="12">CGMCC 1.3704</strain>
    </source>
</reference>
<feature type="binding site" evidence="7 9">
    <location>
        <position position="82"/>
    </location>
    <ligand>
        <name>substrate</name>
    </ligand>
</feature>
<feature type="binding site" evidence="7 9">
    <location>
        <position position="113"/>
    </location>
    <ligand>
        <name>substrate</name>
    </ligand>
</feature>
<dbReference type="PANTHER" id="PTHR21272:SF3">
    <property type="entry name" value="CATABOLIC 3-DEHYDROQUINASE"/>
    <property type="match status" value="1"/>
</dbReference>
<dbReference type="Gene3D" id="3.40.50.9100">
    <property type="entry name" value="Dehydroquinase, class II"/>
    <property type="match status" value="1"/>
</dbReference>
<evidence type="ECO:0000256" key="10">
    <source>
        <dbReference type="PIRSR" id="PIRSR001399-3"/>
    </source>
</evidence>
<dbReference type="OrthoDB" id="9790793at2"/>
<sequence>MGTKRLYLLNGPNLNLLGKREPGTYGKQTLEDVAKLVKDTAWDHGYEVVAYQSNHEGDLVDWIQEADGEAAGIIINPAAYTHNSIAIRDAVSAVSLPVIEVHISNVHSRESFRHSSMIAPVCAGQVVGFGIDGYRLATLGMIQKIESEGRHDS</sequence>
<evidence type="ECO:0000256" key="7">
    <source>
        <dbReference type="HAMAP-Rule" id="MF_00169"/>
    </source>
</evidence>
<dbReference type="GO" id="GO:0009423">
    <property type="term" value="P:chorismate biosynthetic process"/>
    <property type="evidence" value="ECO:0007669"/>
    <property type="project" value="UniProtKB-UniRule"/>
</dbReference>
<dbReference type="InterPro" id="IPR001874">
    <property type="entry name" value="DHquinase_II"/>
</dbReference>
<dbReference type="GO" id="GO:0009073">
    <property type="term" value="P:aromatic amino acid family biosynthetic process"/>
    <property type="evidence" value="ECO:0007669"/>
    <property type="project" value="UniProtKB-KW"/>
</dbReference>
<feature type="active site" description="Proton donor" evidence="7 8">
    <location>
        <position position="102"/>
    </location>
</feature>
<dbReference type="GO" id="GO:0019631">
    <property type="term" value="P:quinate catabolic process"/>
    <property type="evidence" value="ECO:0007669"/>
    <property type="project" value="TreeGrafter"/>
</dbReference>
<feature type="active site" description="Proton acceptor" evidence="7 8">
    <location>
        <position position="25"/>
    </location>
</feature>
<comment type="catalytic activity">
    <reaction evidence="1 7">
        <text>3-dehydroquinate = 3-dehydroshikimate + H2O</text>
        <dbReference type="Rhea" id="RHEA:21096"/>
        <dbReference type="ChEBI" id="CHEBI:15377"/>
        <dbReference type="ChEBI" id="CHEBI:16630"/>
        <dbReference type="ChEBI" id="CHEBI:32364"/>
        <dbReference type="EC" id="4.2.1.10"/>
    </reaction>
</comment>
<dbReference type="EC" id="4.2.1.10" evidence="5 7"/>
<dbReference type="HAMAP" id="MF_00169">
    <property type="entry name" value="AroQ"/>
    <property type="match status" value="1"/>
</dbReference>
<accession>A0A1I3PJQ7</accession>
<protein>
    <recommendedName>
        <fullName evidence="5 7">3-dehydroquinate dehydratase</fullName>
        <shortName evidence="7">3-dehydroquinase</shortName>
        <ecNumber evidence="5 7">4.2.1.10</ecNumber>
    </recommendedName>
    <alternativeName>
        <fullName evidence="7">Type II DHQase</fullName>
    </alternativeName>
</protein>
<dbReference type="Proteomes" id="UP000183557">
    <property type="component" value="Unassembled WGS sequence"/>
</dbReference>
<dbReference type="PIRSF" id="PIRSF001399">
    <property type="entry name" value="DHquinase_II"/>
    <property type="match status" value="1"/>
</dbReference>
<evidence type="ECO:0000256" key="6">
    <source>
        <dbReference type="ARBA" id="ARBA00023239"/>
    </source>
</evidence>
<proteinExistence type="inferred from homology"/>
<dbReference type="PANTHER" id="PTHR21272">
    <property type="entry name" value="CATABOLIC 3-DEHYDROQUINASE"/>
    <property type="match status" value="1"/>
</dbReference>
<dbReference type="STRING" id="240302.BN982_00148"/>
<evidence type="ECO:0000256" key="8">
    <source>
        <dbReference type="PIRSR" id="PIRSR001399-1"/>
    </source>
</evidence>
<feature type="binding site" evidence="7 9">
    <location>
        <begin position="103"/>
        <end position="104"/>
    </location>
    <ligand>
        <name>substrate</name>
    </ligand>
</feature>
<keyword evidence="6 7" id="KW-0456">Lyase</keyword>
<keyword evidence="7" id="KW-0057">Aromatic amino acid biosynthesis</keyword>
<evidence type="ECO:0000256" key="9">
    <source>
        <dbReference type="PIRSR" id="PIRSR001399-2"/>
    </source>
</evidence>
<evidence type="ECO:0000256" key="2">
    <source>
        <dbReference type="ARBA" id="ARBA00004902"/>
    </source>
</evidence>
<dbReference type="NCBIfam" id="NF003806">
    <property type="entry name" value="PRK05395.1-3"/>
    <property type="match status" value="1"/>
</dbReference>
<feature type="binding site" evidence="7 9">
    <location>
        <position position="89"/>
    </location>
    <ligand>
        <name>substrate</name>
    </ligand>
</feature>
<dbReference type="EMBL" id="FOSB01000001">
    <property type="protein sequence ID" value="SFJ21765.1"/>
    <property type="molecule type" value="Genomic_DNA"/>
</dbReference>
<dbReference type="CDD" id="cd00466">
    <property type="entry name" value="DHQase_II"/>
    <property type="match status" value="1"/>
</dbReference>
<evidence type="ECO:0000256" key="1">
    <source>
        <dbReference type="ARBA" id="ARBA00001864"/>
    </source>
</evidence>
<evidence type="ECO:0000256" key="4">
    <source>
        <dbReference type="ARBA" id="ARBA00011193"/>
    </source>
</evidence>
<name>A0A1I3PJQ7_HALDA</name>
<dbReference type="InterPro" id="IPR018509">
    <property type="entry name" value="DHquinase_II_CS"/>
</dbReference>
<evidence type="ECO:0000256" key="5">
    <source>
        <dbReference type="ARBA" id="ARBA00012060"/>
    </source>
</evidence>
<evidence type="ECO:0000313" key="12">
    <source>
        <dbReference type="Proteomes" id="UP000183557"/>
    </source>
</evidence>
<comment type="similarity">
    <text evidence="3 7">Belongs to the type-II 3-dehydroquinase family.</text>
</comment>
<dbReference type="UniPathway" id="UPA00053">
    <property type="reaction ID" value="UER00086"/>
</dbReference>
<keyword evidence="7" id="KW-0028">Amino-acid biosynthesis</keyword>
<keyword evidence="12" id="KW-1185">Reference proteome</keyword>
<dbReference type="Pfam" id="PF01220">
    <property type="entry name" value="DHquinase_II"/>
    <property type="match status" value="1"/>
</dbReference>
<dbReference type="GO" id="GO:0008652">
    <property type="term" value="P:amino acid biosynthetic process"/>
    <property type="evidence" value="ECO:0007669"/>
    <property type="project" value="UniProtKB-KW"/>
</dbReference>
<organism evidence="11 12">
    <name type="scientific">Halobacillus dabanensis</name>
    <dbReference type="NCBI Taxonomy" id="240302"/>
    <lineage>
        <taxon>Bacteria</taxon>
        <taxon>Bacillati</taxon>
        <taxon>Bacillota</taxon>
        <taxon>Bacilli</taxon>
        <taxon>Bacillales</taxon>
        <taxon>Bacillaceae</taxon>
        <taxon>Halobacillus</taxon>
    </lineage>
</organism>
<feature type="binding site" evidence="7 9">
    <location>
        <position position="76"/>
    </location>
    <ligand>
        <name>substrate</name>
    </ligand>
</feature>
<dbReference type="NCBIfam" id="TIGR01088">
    <property type="entry name" value="aroQ"/>
    <property type="match status" value="1"/>
</dbReference>
<dbReference type="PROSITE" id="PS01029">
    <property type="entry name" value="DEHYDROQUINASE_II"/>
    <property type="match status" value="1"/>
</dbReference>
<comment type="pathway">
    <text evidence="2 7">Metabolic intermediate biosynthesis; chorismate biosynthesis; chorismate from D-erythrose 4-phosphate and phosphoenolpyruvate: step 3/7.</text>
</comment>
<evidence type="ECO:0000256" key="3">
    <source>
        <dbReference type="ARBA" id="ARBA00011037"/>
    </source>
</evidence>
<evidence type="ECO:0000313" key="11">
    <source>
        <dbReference type="EMBL" id="SFJ21765.1"/>
    </source>
</evidence>
<dbReference type="RefSeq" id="WP_075034824.1">
    <property type="nucleotide sequence ID" value="NZ_FOSB01000001.1"/>
</dbReference>